<dbReference type="GO" id="GO:0005829">
    <property type="term" value="C:cytosol"/>
    <property type="evidence" value="ECO:0007669"/>
    <property type="project" value="TreeGrafter"/>
</dbReference>
<keyword evidence="5 7" id="KW-0067">ATP-binding</keyword>
<organism evidence="9 10">
    <name type="scientific">Marivibrio halodurans</name>
    <dbReference type="NCBI Taxonomy" id="2039722"/>
    <lineage>
        <taxon>Bacteria</taxon>
        <taxon>Pseudomonadati</taxon>
        <taxon>Pseudomonadota</taxon>
        <taxon>Alphaproteobacteria</taxon>
        <taxon>Rhodospirillales</taxon>
        <taxon>Rhodospirillaceae</taxon>
        <taxon>Marivibrio</taxon>
    </lineage>
</organism>
<evidence type="ECO:0000256" key="4">
    <source>
        <dbReference type="ARBA" id="ARBA00022833"/>
    </source>
</evidence>
<dbReference type="Proteomes" id="UP000672602">
    <property type="component" value="Unassembled WGS sequence"/>
</dbReference>
<evidence type="ECO:0000256" key="7">
    <source>
        <dbReference type="RuleBase" id="RU363037"/>
    </source>
</evidence>
<gene>
    <name evidence="9" type="primary">gluQRS</name>
    <name evidence="9" type="ORF">KAJ83_18000</name>
</gene>
<sequence length="288" mass="31566">MLSERTVTRFAPSPTGPLHLGHAYSALFAARAAAEADGTFLLRIEDIDRGRARPEFEQAILEDLSWLGLSWPEPVRRQSDHFDLYRDFLHMLEEGGLTYPCFCTRKEIQAEIAGAGHAPHGPDGPLYPGTCKHLSARDAAARRGAGAPFAIRLHMDKATRMTGPLHFTDARFGTVAVEPESCGDIVLARKDVPTSYHLAVTVDDALQGVSLVTRGEDLLHATHIHRILQTLLGLPEPAYHHHPLLKDTDGQRLAKRADSASLRSMRDAGTRPEEVIARIEAMAHTASA</sequence>
<comment type="similarity">
    <text evidence="7">Belongs to the class-I aminoacyl-tRNA synthetase family.</text>
</comment>
<keyword evidence="1 7" id="KW-0436">Ligase</keyword>
<dbReference type="PANTHER" id="PTHR43311">
    <property type="entry name" value="GLUTAMATE--TRNA LIGASE"/>
    <property type="match status" value="1"/>
</dbReference>
<dbReference type="Pfam" id="PF00749">
    <property type="entry name" value="tRNA-synt_1c"/>
    <property type="match status" value="1"/>
</dbReference>
<evidence type="ECO:0000256" key="1">
    <source>
        <dbReference type="ARBA" id="ARBA00022598"/>
    </source>
</evidence>
<dbReference type="RefSeq" id="WP_210683512.1">
    <property type="nucleotide sequence ID" value="NZ_JAGMWN010000013.1"/>
</dbReference>
<dbReference type="GO" id="GO:0005524">
    <property type="term" value="F:ATP binding"/>
    <property type="evidence" value="ECO:0007669"/>
    <property type="project" value="UniProtKB-KW"/>
</dbReference>
<protein>
    <submittedName>
        <fullName evidence="9">tRNA glutamyl-Q(34) synthetase GluQRS</fullName>
        <ecNumber evidence="9">6.1.1.-</ecNumber>
    </submittedName>
</protein>
<dbReference type="InterPro" id="IPR049940">
    <property type="entry name" value="GluQ/Sye"/>
</dbReference>
<dbReference type="NCBIfam" id="NF004315">
    <property type="entry name" value="PRK05710.1-4"/>
    <property type="match status" value="1"/>
</dbReference>
<keyword evidence="7" id="KW-0648">Protein biosynthesis</keyword>
<keyword evidence="4" id="KW-0862">Zinc</keyword>
<evidence type="ECO:0000256" key="3">
    <source>
        <dbReference type="ARBA" id="ARBA00022741"/>
    </source>
</evidence>
<reference evidence="9" key="1">
    <citation type="submission" date="2021-04" db="EMBL/GenBank/DDBJ databases">
        <authorList>
            <person name="Zhang D.-C."/>
        </authorList>
    </citation>
    <scope>NUCLEOTIDE SEQUENCE</scope>
    <source>
        <strain evidence="9">CGMCC 1.15697</strain>
    </source>
</reference>
<dbReference type="AlphaFoldDB" id="A0A8J7SPY8"/>
<proteinExistence type="inferred from homology"/>
<keyword evidence="3 7" id="KW-0547">Nucleotide-binding</keyword>
<dbReference type="SUPFAM" id="SSF52374">
    <property type="entry name" value="Nucleotidylyl transferase"/>
    <property type="match status" value="1"/>
</dbReference>
<dbReference type="PROSITE" id="PS00178">
    <property type="entry name" value="AA_TRNA_LIGASE_I"/>
    <property type="match status" value="1"/>
</dbReference>
<dbReference type="InterPro" id="IPR014729">
    <property type="entry name" value="Rossmann-like_a/b/a_fold"/>
</dbReference>
<dbReference type="EC" id="6.1.1.-" evidence="9"/>
<evidence type="ECO:0000259" key="8">
    <source>
        <dbReference type="Pfam" id="PF00749"/>
    </source>
</evidence>
<dbReference type="GO" id="GO:0004818">
    <property type="term" value="F:glutamate-tRNA ligase activity"/>
    <property type="evidence" value="ECO:0007669"/>
    <property type="project" value="TreeGrafter"/>
</dbReference>
<dbReference type="PRINTS" id="PR00987">
    <property type="entry name" value="TRNASYNTHGLU"/>
</dbReference>
<dbReference type="EMBL" id="JAGMWN010000013">
    <property type="protein sequence ID" value="MBP5858918.1"/>
    <property type="molecule type" value="Genomic_DNA"/>
</dbReference>
<evidence type="ECO:0000256" key="6">
    <source>
        <dbReference type="ARBA" id="ARBA00023146"/>
    </source>
</evidence>
<dbReference type="InterPro" id="IPR020058">
    <property type="entry name" value="Glu/Gln-tRNA-synth_Ib_cat-dom"/>
</dbReference>
<name>A0A8J7SPY8_9PROT</name>
<dbReference type="InterPro" id="IPR001412">
    <property type="entry name" value="aa-tRNA-synth_I_CS"/>
</dbReference>
<evidence type="ECO:0000313" key="10">
    <source>
        <dbReference type="Proteomes" id="UP000672602"/>
    </source>
</evidence>
<keyword evidence="2" id="KW-0479">Metal-binding</keyword>
<dbReference type="GO" id="GO:0006424">
    <property type="term" value="P:glutamyl-tRNA aminoacylation"/>
    <property type="evidence" value="ECO:0007669"/>
    <property type="project" value="TreeGrafter"/>
</dbReference>
<accession>A0A8J7SPY8</accession>
<feature type="domain" description="Glutamyl/glutaminyl-tRNA synthetase class Ib catalytic" evidence="8">
    <location>
        <begin position="7"/>
        <end position="282"/>
    </location>
</feature>
<evidence type="ECO:0000256" key="5">
    <source>
        <dbReference type="ARBA" id="ARBA00022840"/>
    </source>
</evidence>
<keyword evidence="6 7" id="KW-0030">Aminoacyl-tRNA synthetase</keyword>
<evidence type="ECO:0000313" key="9">
    <source>
        <dbReference type="EMBL" id="MBP5858918.1"/>
    </source>
</evidence>
<evidence type="ECO:0000256" key="2">
    <source>
        <dbReference type="ARBA" id="ARBA00022723"/>
    </source>
</evidence>
<keyword evidence="10" id="KW-1185">Reference proteome</keyword>
<comment type="caution">
    <text evidence="9">The sequence shown here is derived from an EMBL/GenBank/DDBJ whole genome shotgun (WGS) entry which is preliminary data.</text>
</comment>
<dbReference type="InterPro" id="IPR000924">
    <property type="entry name" value="Glu/Gln-tRNA-synth"/>
</dbReference>
<dbReference type="PANTHER" id="PTHR43311:SF1">
    <property type="entry name" value="GLUTAMYL-Q TRNA(ASP) SYNTHETASE"/>
    <property type="match status" value="1"/>
</dbReference>
<dbReference type="Gene3D" id="3.40.50.620">
    <property type="entry name" value="HUPs"/>
    <property type="match status" value="1"/>
</dbReference>